<accession>A0ABN2C8C6</accession>
<protein>
    <recommendedName>
        <fullName evidence="4">Right handed beta helix domain-containing protein</fullName>
    </recommendedName>
</protein>
<proteinExistence type="predicted"/>
<dbReference type="Gene3D" id="2.160.20.10">
    <property type="entry name" value="Single-stranded right-handed beta-helix, Pectin lyase-like"/>
    <property type="match status" value="1"/>
</dbReference>
<comment type="caution">
    <text evidence="2">The sequence shown here is derived from an EMBL/GenBank/DDBJ whole genome shotgun (WGS) entry which is preliminary data.</text>
</comment>
<evidence type="ECO:0000313" key="2">
    <source>
        <dbReference type="EMBL" id="GAA1554364.1"/>
    </source>
</evidence>
<feature type="signal peptide" evidence="1">
    <location>
        <begin position="1"/>
        <end position="19"/>
    </location>
</feature>
<dbReference type="InterPro" id="IPR011050">
    <property type="entry name" value="Pectin_lyase_fold/virulence"/>
</dbReference>
<keyword evidence="3" id="KW-1185">Reference proteome</keyword>
<dbReference type="InterPro" id="IPR012334">
    <property type="entry name" value="Pectin_lyas_fold"/>
</dbReference>
<sequence>MAIGVAIVVVVAAGGIAAAAYTSGGSESQSSSADEKATVISTDGAVVDGKQLTTALHIKANNVKVVNTTVRHRGTAAIRIFPGVHGTVVENTEVFCDGKDMVGVGNGGYTATKVKVHGCAVGFQHYAGAPATVTDSTVDDKPYKASYAFTEQGKKHPTTGTGLVAGPVAAAKPWPGPDNTGVPAGTTLTPYTGPYAITQENTVIDGKILTDCVEIKAKNVTIKRSKINCKNKGGMIIRVFDELVPDASLLVEDTEITGDGEGLGVGFGHYTLRRVNMHNLNEGPRVSDGAVIEDSWIHGLVFTDEKDHQDILQTTGGTGMIVRHNTLEAFNPATNDPFNAGFQLGSETAPKLSDLLVENNLFSGGNYTVNLRPDTKTEKVVFRNNVFVQNSRYGAASNEDLPGVTWEATNVFLDGGKPVTHGP</sequence>
<dbReference type="Proteomes" id="UP001501470">
    <property type="component" value="Unassembled WGS sequence"/>
</dbReference>
<organism evidence="2 3">
    <name type="scientific">Dactylosporangium maewongense</name>
    <dbReference type="NCBI Taxonomy" id="634393"/>
    <lineage>
        <taxon>Bacteria</taxon>
        <taxon>Bacillati</taxon>
        <taxon>Actinomycetota</taxon>
        <taxon>Actinomycetes</taxon>
        <taxon>Micromonosporales</taxon>
        <taxon>Micromonosporaceae</taxon>
        <taxon>Dactylosporangium</taxon>
    </lineage>
</organism>
<name>A0ABN2C8C6_9ACTN</name>
<reference evidence="2 3" key="1">
    <citation type="journal article" date="2019" name="Int. J. Syst. Evol. Microbiol.">
        <title>The Global Catalogue of Microorganisms (GCM) 10K type strain sequencing project: providing services to taxonomists for standard genome sequencing and annotation.</title>
        <authorList>
            <consortium name="The Broad Institute Genomics Platform"/>
            <consortium name="The Broad Institute Genome Sequencing Center for Infectious Disease"/>
            <person name="Wu L."/>
            <person name="Ma J."/>
        </authorList>
    </citation>
    <scope>NUCLEOTIDE SEQUENCE [LARGE SCALE GENOMIC DNA]</scope>
    <source>
        <strain evidence="2 3">JCM 15933</strain>
    </source>
</reference>
<keyword evidence="1" id="KW-0732">Signal</keyword>
<gene>
    <name evidence="2" type="ORF">GCM10009827_088970</name>
</gene>
<evidence type="ECO:0000256" key="1">
    <source>
        <dbReference type="SAM" id="SignalP"/>
    </source>
</evidence>
<dbReference type="SUPFAM" id="SSF51126">
    <property type="entry name" value="Pectin lyase-like"/>
    <property type="match status" value="2"/>
</dbReference>
<feature type="chain" id="PRO_5046412921" description="Right handed beta helix domain-containing protein" evidence="1">
    <location>
        <begin position="20"/>
        <end position="423"/>
    </location>
</feature>
<dbReference type="EMBL" id="BAAAQD010000024">
    <property type="protein sequence ID" value="GAA1554364.1"/>
    <property type="molecule type" value="Genomic_DNA"/>
</dbReference>
<evidence type="ECO:0008006" key="4">
    <source>
        <dbReference type="Google" id="ProtNLM"/>
    </source>
</evidence>
<evidence type="ECO:0000313" key="3">
    <source>
        <dbReference type="Proteomes" id="UP001501470"/>
    </source>
</evidence>